<evidence type="ECO:0000256" key="3">
    <source>
        <dbReference type="ARBA" id="ARBA00022989"/>
    </source>
</evidence>
<accession>A0ABQ7S5F6</accession>
<feature type="transmembrane region" description="Helical" evidence="5">
    <location>
        <begin position="305"/>
        <end position="326"/>
    </location>
</feature>
<feature type="transmembrane region" description="Helical" evidence="5">
    <location>
        <begin position="6"/>
        <end position="27"/>
    </location>
</feature>
<keyword evidence="3 5" id="KW-1133">Transmembrane helix</keyword>
<feature type="non-terminal residue" evidence="6">
    <location>
        <position position="489"/>
    </location>
</feature>
<dbReference type="CDD" id="cd03127">
    <property type="entry name" value="tetraspanin_LEL"/>
    <property type="match status" value="1"/>
</dbReference>
<comment type="subcellular location">
    <subcellularLocation>
        <location evidence="1">Membrane</location>
        <topology evidence="1">Multi-pass membrane protein</topology>
    </subcellularLocation>
</comment>
<evidence type="ECO:0000313" key="6">
    <source>
        <dbReference type="EMBL" id="KAG9508470.1"/>
    </source>
</evidence>
<evidence type="ECO:0000313" key="7">
    <source>
        <dbReference type="Proteomes" id="UP000825002"/>
    </source>
</evidence>
<dbReference type="InterPro" id="IPR008952">
    <property type="entry name" value="Tetraspanin_EC2_sf"/>
</dbReference>
<proteinExistence type="predicted"/>
<gene>
    <name evidence="6" type="ORF">GZH46_03034</name>
</gene>
<dbReference type="SUPFAM" id="SSF48652">
    <property type="entry name" value="Tetraspanin"/>
    <property type="match status" value="2"/>
</dbReference>
<dbReference type="Pfam" id="PF00335">
    <property type="entry name" value="Tetraspanin"/>
    <property type="match status" value="2"/>
</dbReference>
<sequence length="489" mass="54914">MVLFVDAAIITLFTLVIFHLSAMLDILDLAKVPLIMMLLACAYLVLMVNVGCLGVYTNRQNILKLFALMSLFNVIFATIGFSMLWHMHEISHSIEKKLNHSIDEYNWRESDPIDNTSPYGGQGAKTNVTPINIFIDKQASATYAWDFIQTIGHCCGINEPDDWFRTPESLDRFYPRSCCHTSRREYSSQKSYCTPQSYDFHASGCKDSLQRMVHGISALFVFVYVFNIVMAIVSIVNSFTLIDSESLNRVTIIGDATMVNAGVPPPYSQVVKSNIGARPSHFKRPNLWGRAVIPPCTASVGRHEFALMSLFNVIFAAIGFSMLWHTHEISHAIEKKLNHSIDDYNWRESEPLEIRRTDFEKTSSSAATSVWDTIQTIGDCCGITKPDDWFRTAESGGQFYPHSCCLIAKREYHSHKSYCTPQSIGLHSDGCKGLVQNMVRSVSAFFLFVYIVNIVMAIVALINSCTMVDSKHSKQVIRVGSRYAIGVAV</sequence>
<comment type="caution">
    <text evidence="6">The sequence shown here is derived from an EMBL/GenBank/DDBJ whole genome shotgun (WGS) entry which is preliminary data.</text>
</comment>
<feature type="transmembrane region" description="Helical" evidence="5">
    <location>
        <begin position="34"/>
        <end position="56"/>
    </location>
</feature>
<keyword evidence="4 5" id="KW-0472">Membrane</keyword>
<feature type="transmembrane region" description="Helical" evidence="5">
    <location>
        <begin position="216"/>
        <end position="236"/>
    </location>
</feature>
<dbReference type="Proteomes" id="UP000825002">
    <property type="component" value="Unassembled WGS sequence"/>
</dbReference>
<feature type="transmembrane region" description="Helical" evidence="5">
    <location>
        <begin position="442"/>
        <end position="462"/>
    </location>
</feature>
<evidence type="ECO:0008006" key="8">
    <source>
        <dbReference type="Google" id="ProtNLM"/>
    </source>
</evidence>
<dbReference type="Gene3D" id="1.10.1450.10">
    <property type="entry name" value="Tetraspanin"/>
    <property type="match status" value="2"/>
</dbReference>
<evidence type="ECO:0000256" key="5">
    <source>
        <dbReference type="SAM" id="Phobius"/>
    </source>
</evidence>
<dbReference type="PANTHER" id="PTHR19282">
    <property type="entry name" value="TETRASPANIN"/>
    <property type="match status" value="1"/>
</dbReference>
<keyword evidence="7" id="KW-1185">Reference proteome</keyword>
<dbReference type="EMBL" id="JAIFTH010001708">
    <property type="protein sequence ID" value="KAG9508470.1"/>
    <property type="molecule type" value="Genomic_DNA"/>
</dbReference>
<organism evidence="6 7">
    <name type="scientific">Fragariocoptes setiger</name>
    <dbReference type="NCBI Taxonomy" id="1670756"/>
    <lineage>
        <taxon>Eukaryota</taxon>
        <taxon>Metazoa</taxon>
        <taxon>Ecdysozoa</taxon>
        <taxon>Arthropoda</taxon>
        <taxon>Chelicerata</taxon>
        <taxon>Arachnida</taxon>
        <taxon>Acari</taxon>
        <taxon>Acariformes</taxon>
        <taxon>Trombidiformes</taxon>
        <taxon>Prostigmata</taxon>
        <taxon>Eupodina</taxon>
        <taxon>Eriophyoidea</taxon>
        <taxon>Phytoptidae</taxon>
        <taxon>Fragariocoptes</taxon>
    </lineage>
</organism>
<reference evidence="6 7" key="1">
    <citation type="submission" date="2020-10" db="EMBL/GenBank/DDBJ databases">
        <authorList>
            <person name="Klimov P.B."/>
            <person name="Dyachkov S.M."/>
            <person name="Chetverikov P.E."/>
        </authorList>
    </citation>
    <scope>NUCLEOTIDE SEQUENCE [LARGE SCALE GENOMIC DNA]</scope>
    <source>
        <strain evidence="6">BMOC 18-1129-001#AD2665</strain>
        <tissue evidence="6">Entire mites</tissue>
    </source>
</reference>
<evidence type="ECO:0000256" key="2">
    <source>
        <dbReference type="ARBA" id="ARBA00022692"/>
    </source>
</evidence>
<protein>
    <recommendedName>
        <fullName evidence="8">Tetraspanin</fullName>
    </recommendedName>
</protein>
<name>A0ABQ7S5F6_9ACAR</name>
<evidence type="ECO:0000256" key="1">
    <source>
        <dbReference type="ARBA" id="ARBA00004141"/>
    </source>
</evidence>
<keyword evidence="2 5" id="KW-0812">Transmembrane</keyword>
<evidence type="ECO:0000256" key="4">
    <source>
        <dbReference type="ARBA" id="ARBA00023136"/>
    </source>
</evidence>
<feature type="transmembrane region" description="Helical" evidence="5">
    <location>
        <begin position="62"/>
        <end position="87"/>
    </location>
</feature>
<dbReference type="InterPro" id="IPR018499">
    <property type="entry name" value="Tetraspanin/Peripherin"/>
</dbReference>